<dbReference type="EMBL" id="CP000852">
    <property type="protein sequence ID" value="ABW02545.1"/>
    <property type="molecule type" value="Genomic_DNA"/>
</dbReference>
<gene>
    <name evidence="1" type="ordered locus">Cmaq_1722</name>
</gene>
<name>A8MAG8_CALMQ</name>
<keyword evidence="2" id="KW-1185">Reference proteome</keyword>
<dbReference type="AlphaFoldDB" id="A8MAG8"/>
<organism evidence="1 2">
    <name type="scientific">Caldivirga maquilingensis (strain ATCC 700844 / DSM 13496 / JCM 10307 / IC-167)</name>
    <dbReference type="NCBI Taxonomy" id="397948"/>
    <lineage>
        <taxon>Archaea</taxon>
        <taxon>Thermoproteota</taxon>
        <taxon>Thermoprotei</taxon>
        <taxon>Thermoproteales</taxon>
        <taxon>Thermoproteaceae</taxon>
        <taxon>Caldivirga</taxon>
    </lineage>
</organism>
<dbReference type="Proteomes" id="UP000001137">
    <property type="component" value="Chromosome"/>
</dbReference>
<evidence type="ECO:0000313" key="1">
    <source>
        <dbReference type="EMBL" id="ABW02545.1"/>
    </source>
</evidence>
<sequence length="181" mass="19406">MKLYSNSLNKKHKIFLNPIEKDTMMNKLIALVIALSAALAVTTVLAIDHTLAYVSFTIIGPGSEGEFSVQPASLSLGNLTAGESGSVKGSGMLVVNVGGRFNFELSHEDLLSREFSNFTVKVTVGNSSFTLTPEDNEYSLYLNPGTYAVSIVVYYTVSPTAVNVTLSKAPLISVSFENNQS</sequence>
<dbReference type="eggNOG" id="arCOG06029">
    <property type="taxonomic scope" value="Archaea"/>
</dbReference>
<protein>
    <submittedName>
        <fullName evidence="1">Uncharacterized protein</fullName>
    </submittedName>
</protein>
<proteinExistence type="predicted"/>
<reference evidence="1 2" key="1">
    <citation type="submission" date="2007-10" db="EMBL/GenBank/DDBJ databases">
        <title>Complete sequence of Caldivirga maquilingensis IC-167.</title>
        <authorList>
            <consortium name="US DOE Joint Genome Institute"/>
            <person name="Copeland A."/>
            <person name="Lucas S."/>
            <person name="Lapidus A."/>
            <person name="Barry K."/>
            <person name="Glavina del Rio T."/>
            <person name="Dalin E."/>
            <person name="Tice H."/>
            <person name="Pitluck S."/>
            <person name="Saunders E."/>
            <person name="Brettin T."/>
            <person name="Bruce D."/>
            <person name="Detter J.C."/>
            <person name="Han C."/>
            <person name="Schmutz J."/>
            <person name="Larimer F."/>
            <person name="Land M."/>
            <person name="Hauser L."/>
            <person name="Kyrpides N."/>
            <person name="Ivanova N."/>
            <person name="Biddle J.F."/>
            <person name="Zhang Z."/>
            <person name="Fitz-Gibbon S.T."/>
            <person name="Lowe T.M."/>
            <person name="Saltikov C."/>
            <person name="House C.H."/>
            <person name="Richardson P."/>
        </authorList>
    </citation>
    <scope>NUCLEOTIDE SEQUENCE [LARGE SCALE GENOMIC DNA]</scope>
    <source>
        <strain evidence="2">ATCC 700844 / DSM 13496 / JCM 10307 / IC-167</strain>
    </source>
</reference>
<accession>A8MAG8</accession>
<evidence type="ECO:0000313" key="2">
    <source>
        <dbReference type="Proteomes" id="UP000001137"/>
    </source>
</evidence>
<dbReference type="HOGENOM" id="CLU_116131_0_0_2"/>
<dbReference type="KEGG" id="cma:Cmaq_1722"/>